<dbReference type="OrthoDB" id="10042665at2759"/>
<dbReference type="SMART" id="SM00382">
    <property type="entry name" value="AAA"/>
    <property type="match status" value="1"/>
</dbReference>
<dbReference type="PANTHER" id="PTHR46411:SF2">
    <property type="entry name" value="AAA+ ATPASE DOMAIN-CONTAINING PROTEIN"/>
    <property type="match status" value="1"/>
</dbReference>
<comment type="caution">
    <text evidence="3">The sequence shown here is derived from an EMBL/GenBank/DDBJ whole genome shotgun (WGS) entry which is preliminary data.</text>
</comment>
<dbReference type="Gene3D" id="3.40.50.300">
    <property type="entry name" value="P-loop containing nucleotide triphosphate hydrolases"/>
    <property type="match status" value="1"/>
</dbReference>
<dbReference type="InterPro" id="IPR054289">
    <property type="entry name" value="DUF7025"/>
</dbReference>
<dbReference type="Pfam" id="PF22942">
    <property type="entry name" value="DUF7025"/>
    <property type="match status" value="1"/>
</dbReference>
<sequence length="1024" mass="116657">MAEVGSPPEAETDAASVPELKVVVSDANHDTSETKDVIPPTEPKDTTANSSQKPPEPDGEVTGVDEDIYGKFKEDEITSDEDDKYTVRRSNWTPLEKRRKLAEKRIKQSTSYMKLLEDRVAFLESHIVEYKPDDPVEEENEAPPAKLMRREPNRMLFEDFEAARQEEGEHVLDIQIRDPAEGGEASGMERAERLRINSVPVLKILEKLTTKVFGNSYIFLRPFRFLMRHREVLRGYMEELEKIHGDKDDGSADDKEKSPTVIYEPGGGVWGSNLVPEVAVENITETKEDLEDLRCLLKFIDEECKADFDLIRAIKHGGVKKIAFKDIDLLFTAGEEIYSQKDVDNPQVYRVLATTGGRPLRKTEFIRGNYKLYIRMFKKSTVCEHNHPPNYNEIFRARKDDDGKGESLYRRHDTASPFIIDCYSIDFDGAHLGGVQKQIEIRPYEGEKPVTSLPVYPLKFLPDLEKTRERLLDRGKSFFQMLDVSHKYYEGLSLSEPKEEIQSQVIADPTLALQHNPEWIPRLGLDTATERDPREANESGPSMCATLCWQGSFCEKHEDFGIELQTKHHLEIFAAQAKLLDEAQEHQKLGGSLLILLPERIFGFILRSRKWAPLDVTLMRDVPSRKEGFNSLVLPKGHRDLVEALVQTHSRGPRPTSGSIHDKEHEVDLVRGKGKGLIILLHGAPGVGKTSTAECVADFTGRPLFAITCGDIGAEAKEVEENLEKHFSLAHKWGCVLLLDEADIFLQKRDRADLRRNSLVSVFLRVLEYYSGILFLTTNRVGMFDEAFKSRIHISLYYPPLDRKAYLAVWDMNLTRTQEGKKNIQVDRAEIRGYAKKHYKELKWNGRQIRNAFQTAIALAEFDAKKEAIKAGVEGAEDMIHPPAKLTRQKFVKVAKASKDFDEYLKEVYSGLNDADIAEQEEVRKDNYPGYPVRRRSTFNRNKREEVSESEEDTSTDSGEDEDDADSEDQDGDSENDKKRRKKRKGNASSKKSKKGDDDSDDSEDEEEEARARKKAGKKKSSRR</sequence>
<feature type="compositionally biased region" description="Basic and acidic residues" evidence="1">
    <location>
        <begin position="27"/>
        <end position="36"/>
    </location>
</feature>
<dbReference type="Pfam" id="PF00004">
    <property type="entry name" value="AAA"/>
    <property type="match status" value="1"/>
</dbReference>
<keyword evidence="4" id="KW-1185">Reference proteome</keyword>
<evidence type="ECO:0000259" key="2">
    <source>
        <dbReference type="SMART" id="SM00382"/>
    </source>
</evidence>
<dbReference type="CDD" id="cd19481">
    <property type="entry name" value="RecA-like_protease"/>
    <property type="match status" value="1"/>
</dbReference>
<dbReference type="InterPro" id="IPR027417">
    <property type="entry name" value="P-loop_NTPase"/>
</dbReference>
<feature type="compositionally biased region" description="Acidic residues" evidence="1">
    <location>
        <begin position="998"/>
        <end position="1009"/>
    </location>
</feature>
<evidence type="ECO:0000313" key="4">
    <source>
        <dbReference type="Proteomes" id="UP000244722"/>
    </source>
</evidence>
<dbReference type="GO" id="GO:0016887">
    <property type="term" value="F:ATP hydrolysis activity"/>
    <property type="evidence" value="ECO:0007669"/>
    <property type="project" value="InterPro"/>
</dbReference>
<dbReference type="SUPFAM" id="SSF52540">
    <property type="entry name" value="P-loop containing nucleoside triphosphate hydrolases"/>
    <property type="match status" value="1"/>
</dbReference>
<dbReference type="InterPro" id="IPR056599">
    <property type="entry name" value="AAA_lid_fung"/>
</dbReference>
<name>A0A2T6ZEN4_TUBBO</name>
<dbReference type="AlphaFoldDB" id="A0A2T6ZEN4"/>
<feature type="region of interest" description="Disordered" evidence="1">
    <location>
        <begin position="1"/>
        <end position="81"/>
    </location>
</feature>
<dbReference type="InterPro" id="IPR003959">
    <property type="entry name" value="ATPase_AAA_core"/>
</dbReference>
<organism evidence="3 4">
    <name type="scientific">Tuber borchii</name>
    <name type="common">White truffle</name>
    <dbReference type="NCBI Taxonomy" id="42251"/>
    <lineage>
        <taxon>Eukaryota</taxon>
        <taxon>Fungi</taxon>
        <taxon>Dikarya</taxon>
        <taxon>Ascomycota</taxon>
        <taxon>Pezizomycotina</taxon>
        <taxon>Pezizomycetes</taxon>
        <taxon>Pezizales</taxon>
        <taxon>Tuberaceae</taxon>
        <taxon>Tuber</taxon>
    </lineage>
</organism>
<dbReference type="Proteomes" id="UP000244722">
    <property type="component" value="Unassembled WGS sequence"/>
</dbReference>
<accession>A0A2T6ZEN4</accession>
<dbReference type="STRING" id="42251.A0A2T6ZEN4"/>
<dbReference type="EMBL" id="NESQ01000332">
    <property type="protein sequence ID" value="PUU73939.1"/>
    <property type="molecule type" value="Genomic_DNA"/>
</dbReference>
<reference evidence="3 4" key="1">
    <citation type="submission" date="2017-04" db="EMBL/GenBank/DDBJ databases">
        <title>Draft genome sequence of Tuber borchii Vittad., a whitish edible truffle.</title>
        <authorList>
            <consortium name="DOE Joint Genome Institute"/>
            <person name="Murat C."/>
            <person name="Kuo A."/>
            <person name="Barry K.W."/>
            <person name="Clum A."/>
            <person name="Dockter R.B."/>
            <person name="Fauchery L."/>
            <person name="Iotti M."/>
            <person name="Kohler A."/>
            <person name="Labutti K."/>
            <person name="Lindquist E.A."/>
            <person name="Lipzen A."/>
            <person name="Ohm R.A."/>
            <person name="Wang M."/>
            <person name="Grigoriev I.V."/>
            <person name="Zambonelli A."/>
            <person name="Martin F.M."/>
        </authorList>
    </citation>
    <scope>NUCLEOTIDE SEQUENCE [LARGE SCALE GENOMIC DNA]</scope>
    <source>
        <strain evidence="3 4">Tbo3840</strain>
    </source>
</reference>
<evidence type="ECO:0000313" key="3">
    <source>
        <dbReference type="EMBL" id="PUU73939.1"/>
    </source>
</evidence>
<feature type="compositionally biased region" description="Acidic residues" evidence="1">
    <location>
        <begin position="57"/>
        <end position="67"/>
    </location>
</feature>
<protein>
    <recommendedName>
        <fullName evidence="2">AAA+ ATPase domain-containing protein</fullName>
    </recommendedName>
</protein>
<feature type="compositionally biased region" description="Acidic residues" evidence="1">
    <location>
        <begin position="948"/>
        <end position="974"/>
    </location>
</feature>
<proteinExistence type="predicted"/>
<dbReference type="Pfam" id="PF23232">
    <property type="entry name" value="AAA_lid_13"/>
    <property type="match status" value="1"/>
</dbReference>
<dbReference type="InterPro" id="IPR003593">
    <property type="entry name" value="AAA+_ATPase"/>
</dbReference>
<gene>
    <name evidence="3" type="ORF">B9Z19DRAFT_1134125</name>
</gene>
<dbReference type="PANTHER" id="PTHR46411">
    <property type="entry name" value="FAMILY ATPASE, PUTATIVE-RELATED"/>
    <property type="match status" value="1"/>
</dbReference>
<evidence type="ECO:0000256" key="1">
    <source>
        <dbReference type="SAM" id="MobiDB-lite"/>
    </source>
</evidence>
<feature type="compositionally biased region" description="Basic residues" evidence="1">
    <location>
        <begin position="1012"/>
        <end position="1024"/>
    </location>
</feature>
<feature type="domain" description="AAA+ ATPase" evidence="2">
    <location>
        <begin position="675"/>
        <end position="800"/>
    </location>
</feature>
<feature type="region of interest" description="Disordered" evidence="1">
    <location>
        <begin position="923"/>
        <end position="1024"/>
    </location>
</feature>
<feature type="compositionally biased region" description="Basic residues" evidence="1">
    <location>
        <begin position="979"/>
        <end position="994"/>
    </location>
</feature>
<dbReference type="GO" id="GO:0005524">
    <property type="term" value="F:ATP binding"/>
    <property type="evidence" value="ECO:0007669"/>
    <property type="project" value="InterPro"/>
</dbReference>